<evidence type="ECO:0000256" key="1">
    <source>
        <dbReference type="ARBA" id="ARBA00001933"/>
    </source>
</evidence>
<keyword evidence="4" id="KW-0663">Pyridoxal phosphate</keyword>
<evidence type="ECO:0000256" key="2">
    <source>
        <dbReference type="ARBA" id="ARBA00008872"/>
    </source>
</evidence>
<keyword evidence="5" id="KW-0456">Lyase</keyword>
<dbReference type="InterPro" id="IPR022644">
    <property type="entry name" value="De-COase2_N"/>
</dbReference>
<dbReference type="SUPFAM" id="SSF51419">
    <property type="entry name" value="PLP-binding barrel"/>
    <property type="match status" value="1"/>
</dbReference>
<dbReference type="GO" id="GO:0033387">
    <property type="term" value="P:putrescine biosynthetic process from arginine, via ornithine"/>
    <property type="evidence" value="ECO:0007669"/>
    <property type="project" value="TreeGrafter"/>
</dbReference>
<dbReference type="PANTHER" id="PTHR11482">
    <property type="entry name" value="ARGININE/DIAMINOPIMELATE/ORNITHINE DECARBOXYLASE"/>
    <property type="match status" value="1"/>
</dbReference>
<dbReference type="InterPro" id="IPR009006">
    <property type="entry name" value="Ala_racemase/Decarboxylase_C"/>
</dbReference>
<reference evidence="7" key="2">
    <citation type="submission" date="2023-01" db="EMBL/GenBank/DDBJ databases">
        <authorList>
            <person name="Petersen C."/>
        </authorList>
    </citation>
    <scope>NUCLEOTIDE SEQUENCE</scope>
    <source>
        <strain evidence="7">IBT 17514</strain>
    </source>
</reference>
<comment type="caution">
    <text evidence="7">The sequence shown here is derived from an EMBL/GenBank/DDBJ whole genome shotgun (WGS) entry which is preliminary data.</text>
</comment>
<evidence type="ECO:0000256" key="4">
    <source>
        <dbReference type="ARBA" id="ARBA00022898"/>
    </source>
</evidence>
<name>A0AAD6HFF7_9EURO</name>
<evidence type="ECO:0000259" key="6">
    <source>
        <dbReference type="Pfam" id="PF02784"/>
    </source>
</evidence>
<sequence>MGSHGPSIEEQVIDDAIHARLQLFSKTPCGRENDVPFFVADTKKIFQQHQRWRKALPDIHPFYGSGASDPNAFATAVQHAKCVFDDGKSLGFDMQILDVGGGFEDNNFETMAYPLREAIAREFTSPVTLIAEPGRF</sequence>
<accession>A0AAD6HFF7</accession>
<dbReference type="PANTHER" id="PTHR11482:SF6">
    <property type="entry name" value="ORNITHINE DECARBOXYLASE 1-RELATED"/>
    <property type="match status" value="1"/>
</dbReference>
<evidence type="ECO:0000313" key="7">
    <source>
        <dbReference type="EMBL" id="KAJ5712225.1"/>
    </source>
</evidence>
<evidence type="ECO:0000256" key="3">
    <source>
        <dbReference type="ARBA" id="ARBA00022793"/>
    </source>
</evidence>
<proteinExistence type="inferred from homology"/>
<evidence type="ECO:0000256" key="5">
    <source>
        <dbReference type="ARBA" id="ARBA00023239"/>
    </source>
</evidence>
<dbReference type="Gene3D" id="2.40.37.10">
    <property type="entry name" value="Lyase, Ornithine Decarboxylase, Chain A, domain 1"/>
    <property type="match status" value="1"/>
</dbReference>
<dbReference type="InterPro" id="IPR029066">
    <property type="entry name" value="PLP-binding_barrel"/>
</dbReference>
<dbReference type="EMBL" id="JAQJAN010000013">
    <property type="protein sequence ID" value="KAJ5712225.1"/>
    <property type="molecule type" value="Genomic_DNA"/>
</dbReference>
<dbReference type="Pfam" id="PF02784">
    <property type="entry name" value="Orn_Arg_deC_N"/>
    <property type="match status" value="1"/>
</dbReference>
<keyword evidence="8" id="KW-1185">Reference proteome</keyword>
<dbReference type="GO" id="GO:0004586">
    <property type="term" value="F:ornithine decarboxylase activity"/>
    <property type="evidence" value="ECO:0007669"/>
    <property type="project" value="TreeGrafter"/>
</dbReference>
<dbReference type="Gene3D" id="3.20.20.10">
    <property type="entry name" value="Alanine racemase"/>
    <property type="match status" value="2"/>
</dbReference>
<comment type="similarity">
    <text evidence="2">Belongs to the Orn/Lys/Arg decarboxylase class-II family.</text>
</comment>
<reference evidence="7" key="1">
    <citation type="journal article" date="2023" name="IMA Fungus">
        <title>Comparative genomic study of the Penicillium genus elucidates a diverse pangenome and 15 lateral gene transfer events.</title>
        <authorList>
            <person name="Petersen C."/>
            <person name="Sorensen T."/>
            <person name="Nielsen M.R."/>
            <person name="Sondergaard T.E."/>
            <person name="Sorensen J.L."/>
            <person name="Fitzpatrick D.A."/>
            <person name="Frisvad J.C."/>
            <person name="Nielsen K.L."/>
        </authorList>
    </citation>
    <scope>NUCLEOTIDE SEQUENCE</scope>
    <source>
        <strain evidence="7">IBT 17514</strain>
    </source>
</reference>
<gene>
    <name evidence="7" type="ORF">N7493_008693</name>
</gene>
<dbReference type="Proteomes" id="UP001215712">
    <property type="component" value="Unassembled WGS sequence"/>
</dbReference>
<comment type="cofactor">
    <cofactor evidence="1">
        <name>pyridoxal 5'-phosphate</name>
        <dbReference type="ChEBI" id="CHEBI:597326"/>
    </cofactor>
</comment>
<dbReference type="GO" id="GO:0005737">
    <property type="term" value="C:cytoplasm"/>
    <property type="evidence" value="ECO:0007669"/>
    <property type="project" value="TreeGrafter"/>
</dbReference>
<keyword evidence="3" id="KW-0210">Decarboxylase</keyword>
<evidence type="ECO:0000313" key="8">
    <source>
        <dbReference type="Proteomes" id="UP001215712"/>
    </source>
</evidence>
<organism evidence="7 8">
    <name type="scientific">Penicillium malachiteum</name>
    <dbReference type="NCBI Taxonomy" id="1324776"/>
    <lineage>
        <taxon>Eukaryota</taxon>
        <taxon>Fungi</taxon>
        <taxon>Dikarya</taxon>
        <taxon>Ascomycota</taxon>
        <taxon>Pezizomycotina</taxon>
        <taxon>Eurotiomycetes</taxon>
        <taxon>Eurotiomycetidae</taxon>
        <taxon>Eurotiales</taxon>
        <taxon>Aspergillaceae</taxon>
        <taxon>Penicillium</taxon>
    </lineage>
</organism>
<protein>
    <recommendedName>
        <fullName evidence="6">Orn/DAP/Arg decarboxylase 2 N-terminal domain-containing protein</fullName>
    </recommendedName>
</protein>
<feature type="domain" description="Orn/DAP/Arg decarboxylase 2 N-terminal" evidence="6">
    <location>
        <begin position="64"/>
        <end position="136"/>
    </location>
</feature>
<dbReference type="AlphaFoldDB" id="A0AAD6HFF7"/>
<dbReference type="InterPro" id="IPR002433">
    <property type="entry name" value="Orn_de-COase"/>
</dbReference>